<comment type="similarity">
    <text evidence="1">Belongs to the disease resistance NB-LRR family.</text>
</comment>
<name>A0AAV6I4S4_9ERIC</name>
<dbReference type="AlphaFoldDB" id="A0AAV6I4S4"/>
<dbReference type="GO" id="GO:0006412">
    <property type="term" value="P:translation"/>
    <property type="evidence" value="ECO:0007669"/>
    <property type="project" value="InterPro"/>
</dbReference>
<organism evidence="9 10">
    <name type="scientific">Rhododendron griersonianum</name>
    <dbReference type="NCBI Taxonomy" id="479676"/>
    <lineage>
        <taxon>Eukaryota</taxon>
        <taxon>Viridiplantae</taxon>
        <taxon>Streptophyta</taxon>
        <taxon>Embryophyta</taxon>
        <taxon>Tracheophyta</taxon>
        <taxon>Spermatophyta</taxon>
        <taxon>Magnoliopsida</taxon>
        <taxon>eudicotyledons</taxon>
        <taxon>Gunneridae</taxon>
        <taxon>Pentapetalae</taxon>
        <taxon>asterids</taxon>
        <taxon>Ericales</taxon>
        <taxon>Ericaceae</taxon>
        <taxon>Ericoideae</taxon>
        <taxon>Rhodoreae</taxon>
        <taxon>Rhododendron</taxon>
    </lineage>
</organism>
<dbReference type="GO" id="GO:0005524">
    <property type="term" value="F:ATP binding"/>
    <property type="evidence" value="ECO:0007669"/>
    <property type="project" value="UniProtKB-KW"/>
</dbReference>
<dbReference type="PANTHER" id="PTHR11638:SF18">
    <property type="entry name" value="HEAT SHOCK PROTEIN 104"/>
    <property type="match status" value="1"/>
</dbReference>
<proteinExistence type="inferred from homology"/>
<evidence type="ECO:0000259" key="8">
    <source>
        <dbReference type="SMART" id="SM01086"/>
    </source>
</evidence>
<dbReference type="GO" id="GO:1990904">
    <property type="term" value="C:ribonucleoprotein complex"/>
    <property type="evidence" value="ECO:0007669"/>
    <property type="project" value="UniProtKB-KW"/>
</dbReference>
<keyword evidence="10" id="KW-1185">Reference proteome</keyword>
<dbReference type="Gene3D" id="1.10.10.10">
    <property type="entry name" value="Winged helix-like DNA-binding domain superfamily/Winged helix DNA-binding domain"/>
    <property type="match status" value="1"/>
</dbReference>
<dbReference type="InterPro" id="IPR019489">
    <property type="entry name" value="Clp_ATPase_C"/>
</dbReference>
<dbReference type="SMART" id="SM01086">
    <property type="entry name" value="ClpB_D2-small"/>
    <property type="match status" value="1"/>
</dbReference>
<evidence type="ECO:0000313" key="9">
    <source>
        <dbReference type="EMBL" id="KAG5522730.1"/>
    </source>
</evidence>
<dbReference type="Gene3D" id="3.40.50.300">
    <property type="entry name" value="P-loop containing nucleotide triphosphate hydrolases"/>
    <property type="match status" value="1"/>
</dbReference>
<dbReference type="InterPro" id="IPR036388">
    <property type="entry name" value="WH-like_DNA-bd_sf"/>
</dbReference>
<dbReference type="GO" id="GO:0005737">
    <property type="term" value="C:cytoplasm"/>
    <property type="evidence" value="ECO:0007669"/>
    <property type="project" value="TreeGrafter"/>
</dbReference>
<dbReference type="InterPro" id="IPR036390">
    <property type="entry name" value="WH_DNA-bd_sf"/>
</dbReference>
<keyword evidence="3" id="KW-0547">Nucleotide-binding</keyword>
<dbReference type="PANTHER" id="PTHR11638">
    <property type="entry name" value="ATP-DEPENDENT CLP PROTEASE"/>
    <property type="match status" value="1"/>
</dbReference>
<dbReference type="SUPFAM" id="SSF52540">
    <property type="entry name" value="P-loop containing nucleoside triphosphate hydrolases"/>
    <property type="match status" value="1"/>
</dbReference>
<dbReference type="SUPFAM" id="SSF46785">
    <property type="entry name" value="Winged helix' DNA-binding domain"/>
    <property type="match status" value="1"/>
</dbReference>
<evidence type="ECO:0000256" key="1">
    <source>
        <dbReference type="ARBA" id="ARBA00008894"/>
    </source>
</evidence>
<dbReference type="Gene3D" id="1.10.8.60">
    <property type="match status" value="1"/>
</dbReference>
<protein>
    <recommendedName>
        <fullName evidence="8">Clp ATPase C-terminal domain-containing protein</fullName>
    </recommendedName>
</protein>
<comment type="caution">
    <text evidence="9">The sequence shown here is derived from an EMBL/GenBank/DDBJ whole genome shotgun (WGS) entry which is preliminary data.</text>
</comment>
<feature type="region of interest" description="Disordered" evidence="7">
    <location>
        <begin position="234"/>
        <end position="257"/>
    </location>
</feature>
<dbReference type="InterPro" id="IPR027417">
    <property type="entry name" value="P-loop_NTPase"/>
</dbReference>
<feature type="domain" description="Clp ATPase C-terminal" evidence="8">
    <location>
        <begin position="145"/>
        <end position="215"/>
    </location>
</feature>
<dbReference type="Pfam" id="PF10431">
    <property type="entry name" value="ClpB_D2-small"/>
    <property type="match status" value="1"/>
</dbReference>
<evidence type="ECO:0000256" key="3">
    <source>
        <dbReference type="ARBA" id="ARBA00022741"/>
    </source>
</evidence>
<dbReference type="InterPro" id="IPR018277">
    <property type="entry name" value="Ribosomal_eS19_CS"/>
</dbReference>
<dbReference type="GO" id="GO:0034605">
    <property type="term" value="P:cellular response to heat"/>
    <property type="evidence" value="ECO:0007669"/>
    <property type="project" value="TreeGrafter"/>
</dbReference>
<dbReference type="GO" id="GO:0003735">
    <property type="term" value="F:structural constituent of ribosome"/>
    <property type="evidence" value="ECO:0007669"/>
    <property type="project" value="InterPro"/>
</dbReference>
<evidence type="ECO:0000256" key="4">
    <source>
        <dbReference type="ARBA" id="ARBA00022840"/>
    </source>
</evidence>
<keyword evidence="5" id="KW-0689">Ribosomal protein</keyword>
<dbReference type="EMBL" id="JACTNZ010000012">
    <property type="protein sequence ID" value="KAG5522730.1"/>
    <property type="molecule type" value="Genomic_DNA"/>
</dbReference>
<dbReference type="Pfam" id="PF01090">
    <property type="entry name" value="Ribosomal_S19e"/>
    <property type="match status" value="1"/>
</dbReference>
<dbReference type="Pfam" id="PF07724">
    <property type="entry name" value="AAA_2"/>
    <property type="match status" value="1"/>
</dbReference>
<keyword evidence="6" id="KW-0687">Ribonucleoprotein</keyword>
<reference evidence="9" key="1">
    <citation type="submission" date="2020-08" db="EMBL/GenBank/DDBJ databases">
        <title>Plant Genome Project.</title>
        <authorList>
            <person name="Zhang R.-G."/>
        </authorList>
    </citation>
    <scope>NUCLEOTIDE SEQUENCE</scope>
    <source>
        <strain evidence="9">WSP0</strain>
        <tissue evidence="9">Leaf</tissue>
    </source>
</reference>
<sequence>MVPLPWCLSFPDRRIYGGSKRNGSRPPHFCKSSGSVARHILQQLQNMNIVDFYAKGSPTNSLEWHFVIAILYFADRLTDGQGRTVDFTNTVIILTSNLGAEYLLKGLTGKCTMERAKEMVMKEVRKHFKPELLNRLDEIVIFDPLTHEQLRQVARLQLKDIAIRLAERGIALAVTEAALDVILAESYDPLFSSLPDVVPNGKDLVYRVEKDGGLVNAATRQKSDILIQIPNDAKSDAAQSVKKMKIEKVDEDDEMEG</sequence>
<evidence type="ECO:0000313" key="10">
    <source>
        <dbReference type="Proteomes" id="UP000823749"/>
    </source>
</evidence>
<dbReference type="InterPro" id="IPR050130">
    <property type="entry name" value="ClpA_ClpB"/>
</dbReference>
<accession>A0AAV6I4S4</accession>
<dbReference type="GO" id="GO:0016887">
    <property type="term" value="F:ATP hydrolysis activity"/>
    <property type="evidence" value="ECO:0007669"/>
    <property type="project" value="InterPro"/>
</dbReference>
<gene>
    <name evidence="9" type="ORF">RHGRI_034770</name>
</gene>
<evidence type="ECO:0000256" key="7">
    <source>
        <dbReference type="SAM" id="MobiDB-lite"/>
    </source>
</evidence>
<dbReference type="PROSITE" id="PS00628">
    <property type="entry name" value="RIBOSOMAL_S19E"/>
    <property type="match status" value="1"/>
</dbReference>
<comment type="similarity">
    <text evidence="2">Belongs to the eukaryotic ribosomal protein eS19 family.</text>
</comment>
<keyword evidence="4" id="KW-0067">ATP-binding</keyword>
<dbReference type="Proteomes" id="UP000823749">
    <property type="component" value="Chromosome 12"/>
</dbReference>
<evidence type="ECO:0000256" key="2">
    <source>
        <dbReference type="ARBA" id="ARBA00010014"/>
    </source>
</evidence>
<evidence type="ECO:0000256" key="5">
    <source>
        <dbReference type="ARBA" id="ARBA00022980"/>
    </source>
</evidence>
<evidence type="ECO:0000256" key="6">
    <source>
        <dbReference type="ARBA" id="ARBA00023274"/>
    </source>
</evidence>
<dbReference type="GO" id="GO:0005840">
    <property type="term" value="C:ribosome"/>
    <property type="evidence" value="ECO:0007669"/>
    <property type="project" value="UniProtKB-KW"/>
</dbReference>
<dbReference type="InterPro" id="IPR003959">
    <property type="entry name" value="ATPase_AAA_core"/>
</dbReference>
<dbReference type="InterPro" id="IPR001266">
    <property type="entry name" value="Ribosomal_eS19"/>
</dbReference>